<organism evidence="2 3">
    <name type="scientific">Streptomyces violaceusniger</name>
    <dbReference type="NCBI Taxonomy" id="68280"/>
    <lineage>
        <taxon>Bacteria</taxon>
        <taxon>Bacillati</taxon>
        <taxon>Actinomycetota</taxon>
        <taxon>Actinomycetes</taxon>
        <taxon>Kitasatosporales</taxon>
        <taxon>Streptomycetaceae</taxon>
        <taxon>Streptomyces</taxon>
        <taxon>Streptomyces violaceusniger group</taxon>
    </lineage>
</organism>
<keyword evidence="3" id="KW-1185">Reference proteome</keyword>
<protein>
    <submittedName>
        <fullName evidence="2">Uncharacterized protein</fullName>
    </submittedName>
</protein>
<proteinExistence type="predicted"/>
<comment type="caution">
    <text evidence="2">The sequence shown here is derived from an EMBL/GenBank/DDBJ whole genome shotgun (WGS) entry which is preliminary data.</text>
</comment>
<name>A0A4D4LGW1_STRVO</name>
<feature type="compositionally biased region" description="Pro residues" evidence="1">
    <location>
        <begin position="107"/>
        <end position="119"/>
    </location>
</feature>
<evidence type="ECO:0000313" key="3">
    <source>
        <dbReference type="Proteomes" id="UP000301309"/>
    </source>
</evidence>
<gene>
    <name evidence="2" type="ORF">SVIO_111750</name>
</gene>
<dbReference type="AlphaFoldDB" id="A0A4D4LGW1"/>
<dbReference type="EMBL" id="BJHW01000003">
    <property type="protein sequence ID" value="GDY60552.1"/>
    <property type="molecule type" value="Genomic_DNA"/>
</dbReference>
<feature type="region of interest" description="Disordered" evidence="1">
    <location>
        <begin position="86"/>
        <end position="119"/>
    </location>
</feature>
<accession>A0A4D4LGW1</accession>
<sequence length="119" mass="13874">MPIVLPNTDQIPDGPHRRLLLAVHQLYRDAGKPGIHHTSRTIRSRNDLRDTISHEAISRILRGEVMPRRWQKLEALIQQYLDWSVDRPSPRKAPWRYARFKRSGTKPPTPQTRLPPPPP</sequence>
<evidence type="ECO:0000313" key="2">
    <source>
        <dbReference type="EMBL" id="GDY60552.1"/>
    </source>
</evidence>
<evidence type="ECO:0000256" key="1">
    <source>
        <dbReference type="SAM" id="MobiDB-lite"/>
    </source>
</evidence>
<reference evidence="2 3" key="1">
    <citation type="journal article" date="2020" name="Int. J. Syst. Evol. Microbiol.">
        <title>Reclassification of Streptomyces castelarensis and Streptomyces sporoclivatus as later heterotypic synonyms of Streptomyces antimycoticus.</title>
        <authorList>
            <person name="Komaki H."/>
            <person name="Tamura T."/>
        </authorList>
    </citation>
    <scope>NUCLEOTIDE SEQUENCE [LARGE SCALE GENOMIC DNA]</scope>
    <source>
        <strain evidence="2 3">NBRC 13459</strain>
    </source>
</reference>
<dbReference type="Proteomes" id="UP000301309">
    <property type="component" value="Unassembled WGS sequence"/>
</dbReference>